<evidence type="ECO:0000259" key="2">
    <source>
        <dbReference type="Pfam" id="PF13649"/>
    </source>
</evidence>
<feature type="region of interest" description="Disordered" evidence="1">
    <location>
        <begin position="177"/>
        <end position="229"/>
    </location>
</feature>
<accession>A0A1Y1UM87</accession>
<dbReference type="EMBL" id="NBSH01000004">
    <property type="protein sequence ID" value="ORX38245.1"/>
    <property type="molecule type" value="Genomic_DNA"/>
</dbReference>
<feature type="domain" description="Methyltransferase" evidence="2">
    <location>
        <begin position="359"/>
        <end position="446"/>
    </location>
</feature>
<dbReference type="OrthoDB" id="2013972at2759"/>
<dbReference type="SUPFAM" id="SSF53335">
    <property type="entry name" value="S-adenosyl-L-methionine-dependent methyltransferases"/>
    <property type="match status" value="1"/>
</dbReference>
<comment type="caution">
    <text evidence="3">The sequence shown here is derived from an EMBL/GenBank/DDBJ whole genome shotgun (WGS) entry which is preliminary data.</text>
</comment>
<feature type="compositionally biased region" description="Basic residues" evidence="1">
    <location>
        <begin position="1"/>
        <end position="10"/>
    </location>
</feature>
<evidence type="ECO:0000313" key="4">
    <source>
        <dbReference type="Proteomes" id="UP000193218"/>
    </source>
</evidence>
<dbReference type="InterPro" id="IPR041698">
    <property type="entry name" value="Methyltransf_25"/>
</dbReference>
<dbReference type="PANTHER" id="PTHR43591">
    <property type="entry name" value="METHYLTRANSFERASE"/>
    <property type="match status" value="1"/>
</dbReference>
<dbReference type="RefSeq" id="XP_021872167.1">
    <property type="nucleotide sequence ID" value="XM_022012535.1"/>
</dbReference>
<feature type="compositionally biased region" description="Low complexity" evidence="1">
    <location>
        <begin position="105"/>
        <end position="121"/>
    </location>
</feature>
<feature type="region of interest" description="Disordered" evidence="1">
    <location>
        <begin position="1"/>
        <end position="132"/>
    </location>
</feature>
<organism evidence="3 4">
    <name type="scientific">Kockovaella imperatae</name>
    <dbReference type="NCBI Taxonomy" id="4999"/>
    <lineage>
        <taxon>Eukaryota</taxon>
        <taxon>Fungi</taxon>
        <taxon>Dikarya</taxon>
        <taxon>Basidiomycota</taxon>
        <taxon>Agaricomycotina</taxon>
        <taxon>Tremellomycetes</taxon>
        <taxon>Tremellales</taxon>
        <taxon>Cuniculitremaceae</taxon>
        <taxon>Kockovaella</taxon>
    </lineage>
</organism>
<sequence>MPRERRKRSPSHNLNLQDVSLVAGTTPTGEDLSRIAGDPNPPRSTRRSTVPAFDHPEPKHPRRARPKIQTTSSSSSSAGPLVVPYPIGPLSNRSKRFDQKHHLGVSPSAPSVPTPLSSTPSHVFHPSPSTAIARSNSSRHMVHALSAPLPTPISATSNTPPIIPSLPVPLVTPLPKPLPDLIQKHDSSTRGKGRSSARNVSSVSTSRRSRKDYETYSGGTPPSGYRDMAHQPRLQLSNSGLNDAASPARIDMAAASAITTAQIADQRSNRFHRAHRFERLPLTPRSRSPITFTFSGEPSEYFALWRGRRVRLPGPLPWPCDSLELERVEAQHWLTRLLLGYPFLGPVTEVLREKPDGRVLDVATGVGVWAMDVAEMFPWVKVVGCDNVPIQERETCENVEWDIVDLEDLPYEPESFDVIHIRFSHLRIASFPLLLKNAWRLLRRGGILLVFDTSSPPILSNGKTPTGAQAWTDAFHRSLQNAGMAPFKVMMSSRHPLVSVVLFQRVT</sequence>
<dbReference type="CDD" id="cd02440">
    <property type="entry name" value="AdoMet_MTases"/>
    <property type="match status" value="1"/>
</dbReference>
<dbReference type="STRING" id="4999.A0A1Y1UM87"/>
<gene>
    <name evidence="3" type="ORF">BD324DRAFT_344500</name>
</gene>
<dbReference type="Gene3D" id="3.40.50.150">
    <property type="entry name" value="Vaccinia Virus protein VP39"/>
    <property type="match status" value="1"/>
</dbReference>
<dbReference type="InterPro" id="IPR029063">
    <property type="entry name" value="SAM-dependent_MTases_sf"/>
</dbReference>
<evidence type="ECO:0000256" key="1">
    <source>
        <dbReference type="SAM" id="MobiDB-lite"/>
    </source>
</evidence>
<dbReference type="Proteomes" id="UP000193218">
    <property type="component" value="Unassembled WGS sequence"/>
</dbReference>
<name>A0A1Y1UM87_9TREE</name>
<feature type="compositionally biased region" description="Polar residues" evidence="1">
    <location>
        <begin position="11"/>
        <end position="28"/>
    </location>
</feature>
<evidence type="ECO:0000313" key="3">
    <source>
        <dbReference type="EMBL" id="ORX38245.1"/>
    </source>
</evidence>
<dbReference type="GeneID" id="33554343"/>
<dbReference type="Pfam" id="PF13649">
    <property type="entry name" value="Methyltransf_25"/>
    <property type="match status" value="1"/>
</dbReference>
<dbReference type="InParanoid" id="A0A1Y1UM87"/>
<protein>
    <recommendedName>
        <fullName evidence="2">Methyltransferase domain-containing protein</fullName>
    </recommendedName>
</protein>
<reference evidence="3 4" key="1">
    <citation type="submission" date="2017-03" db="EMBL/GenBank/DDBJ databases">
        <title>Widespread Adenine N6-methylation of Active Genes in Fungi.</title>
        <authorList>
            <consortium name="DOE Joint Genome Institute"/>
            <person name="Mondo S.J."/>
            <person name="Dannebaum R.O."/>
            <person name="Kuo R.C."/>
            <person name="Louie K.B."/>
            <person name="Bewick A.J."/>
            <person name="Labutti K."/>
            <person name="Haridas S."/>
            <person name="Kuo A."/>
            <person name="Salamov A."/>
            <person name="Ahrendt S.R."/>
            <person name="Lau R."/>
            <person name="Bowen B.P."/>
            <person name="Lipzen A."/>
            <person name="Sullivan W."/>
            <person name="Andreopoulos W.B."/>
            <person name="Clum A."/>
            <person name="Lindquist E."/>
            <person name="Daum C."/>
            <person name="Northen T.R."/>
            <person name="Ramamoorthy G."/>
            <person name="Schmitz R.J."/>
            <person name="Gryganskyi A."/>
            <person name="Culley D."/>
            <person name="Magnuson J."/>
            <person name="James T.Y."/>
            <person name="O'Malley M.A."/>
            <person name="Stajich J.E."/>
            <person name="Spatafora J.W."/>
            <person name="Visel A."/>
            <person name="Grigoriev I.V."/>
        </authorList>
    </citation>
    <scope>NUCLEOTIDE SEQUENCE [LARGE SCALE GENOMIC DNA]</scope>
    <source>
        <strain evidence="3 4">NRRL Y-17943</strain>
    </source>
</reference>
<keyword evidence="4" id="KW-1185">Reference proteome</keyword>
<proteinExistence type="predicted"/>
<feature type="compositionally biased region" description="Low complexity" evidence="1">
    <location>
        <begin position="194"/>
        <end position="206"/>
    </location>
</feature>
<dbReference type="AlphaFoldDB" id="A0A1Y1UM87"/>